<organism evidence="2 3">
    <name type="scientific">Hohenbuehelia grisea</name>
    <dbReference type="NCBI Taxonomy" id="104357"/>
    <lineage>
        <taxon>Eukaryota</taxon>
        <taxon>Fungi</taxon>
        <taxon>Dikarya</taxon>
        <taxon>Basidiomycota</taxon>
        <taxon>Agaricomycotina</taxon>
        <taxon>Agaricomycetes</taxon>
        <taxon>Agaricomycetidae</taxon>
        <taxon>Agaricales</taxon>
        <taxon>Pleurotineae</taxon>
        <taxon>Pleurotaceae</taxon>
        <taxon>Hohenbuehelia</taxon>
    </lineage>
</organism>
<reference evidence="3" key="1">
    <citation type="submission" date="2024-06" db="EMBL/GenBank/DDBJ databases">
        <title>Multi-omics analyses provide insights into the biosynthesis of the anticancer antibiotic pleurotin in Hohenbuehelia grisea.</title>
        <authorList>
            <person name="Weaver J.A."/>
            <person name="Alberti F."/>
        </authorList>
    </citation>
    <scope>NUCLEOTIDE SEQUENCE [LARGE SCALE GENOMIC DNA]</scope>
    <source>
        <strain evidence="3">T-177</strain>
    </source>
</reference>
<dbReference type="Proteomes" id="UP001556367">
    <property type="component" value="Unassembled WGS sequence"/>
</dbReference>
<sequence length="276" mass="30056">MGSVVGPWNLSIRSYRSTLAQIPGNSQLPVERNLVTLTMNENVFVLLEDALAPSRADIVANAPEGHAQAAIQAQPHYRTSFLTVRPPGALEQLLQQLRGHWAPVRHSAPGAAPKIQANAPPQLTIDGQVFAIGNDWIVRAGNVMLPGGAVKGMILEAEYLPMIVQHNPMPDNTSEIISNLIMSVLPSIKSEEAKPVAVSIGEDLWADVLWDREEEAMATAAQQQEEQKKSKDGEEDIYAFGNDPLPSTSKGDWIGVKRDRRSAYLILGTLRGEGLF</sequence>
<keyword evidence="3" id="KW-1185">Reference proteome</keyword>
<evidence type="ECO:0000313" key="3">
    <source>
        <dbReference type="Proteomes" id="UP001556367"/>
    </source>
</evidence>
<evidence type="ECO:0008006" key="4">
    <source>
        <dbReference type="Google" id="ProtNLM"/>
    </source>
</evidence>
<dbReference type="EMBL" id="JASNQZ010000012">
    <property type="protein sequence ID" value="KAL0949533.1"/>
    <property type="molecule type" value="Genomic_DNA"/>
</dbReference>
<evidence type="ECO:0000313" key="2">
    <source>
        <dbReference type="EMBL" id="KAL0949533.1"/>
    </source>
</evidence>
<evidence type="ECO:0000256" key="1">
    <source>
        <dbReference type="SAM" id="MobiDB-lite"/>
    </source>
</evidence>
<feature type="region of interest" description="Disordered" evidence="1">
    <location>
        <begin position="218"/>
        <end position="244"/>
    </location>
</feature>
<protein>
    <recommendedName>
        <fullName evidence="4">Mediator of RNA polymerase II transcription subunit 20</fullName>
    </recommendedName>
</protein>
<gene>
    <name evidence="2" type="ORF">HGRIS_009583</name>
</gene>
<proteinExistence type="predicted"/>
<name>A0ABR3J1R0_9AGAR</name>
<accession>A0ABR3J1R0</accession>
<comment type="caution">
    <text evidence="2">The sequence shown here is derived from an EMBL/GenBank/DDBJ whole genome shotgun (WGS) entry which is preliminary data.</text>
</comment>